<evidence type="ECO:0000313" key="2">
    <source>
        <dbReference type="Proteomes" id="UP000198281"/>
    </source>
</evidence>
<dbReference type="RefSeq" id="WP_179220697.1">
    <property type="nucleotide sequence ID" value="NZ_FZOS01000002.1"/>
</dbReference>
<protein>
    <submittedName>
        <fullName evidence="1">Uncharacterized protein</fullName>
    </submittedName>
</protein>
<reference evidence="2" key="1">
    <citation type="submission" date="2017-06" db="EMBL/GenBank/DDBJ databases">
        <authorList>
            <person name="Varghese N."/>
            <person name="Submissions S."/>
        </authorList>
    </citation>
    <scope>NUCLEOTIDE SEQUENCE [LARGE SCALE GENOMIC DNA]</scope>
    <source>
        <strain evidence="2">LNB2</strain>
    </source>
</reference>
<dbReference type="EMBL" id="FZOS01000002">
    <property type="protein sequence ID" value="SNS18407.1"/>
    <property type="molecule type" value="Genomic_DNA"/>
</dbReference>
<name>A0A239CDY8_9SPHN</name>
<gene>
    <name evidence="1" type="ORF">SAMN06295912_102158</name>
</gene>
<dbReference type="Proteomes" id="UP000198281">
    <property type="component" value="Unassembled WGS sequence"/>
</dbReference>
<accession>A0A239CDY8</accession>
<evidence type="ECO:0000313" key="1">
    <source>
        <dbReference type="EMBL" id="SNS18407.1"/>
    </source>
</evidence>
<dbReference type="AlphaFoldDB" id="A0A239CDY8"/>
<organism evidence="1 2">
    <name type="scientific">Edaphosphingomonas laterariae</name>
    <dbReference type="NCBI Taxonomy" id="861865"/>
    <lineage>
        <taxon>Bacteria</taxon>
        <taxon>Pseudomonadati</taxon>
        <taxon>Pseudomonadota</taxon>
        <taxon>Alphaproteobacteria</taxon>
        <taxon>Sphingomonadales</taxon>
        <taxon>Rhizorhabdaceae</taxon>
        <taxon>Edaphosphingomonas</taxon>
    </lineage>
</organism>
<sequence length="49" mass="5022">MERPLPAHLIRRAGVALAGLLCGMLCAAVLADLKAPVPPATETLSTKAI</sequence>
<keyword evidence="2" id="KW-1185">Reference proteome</keyword>
<proteinExistence type="predicted"/>